<evidence type="ECO:0000256" key="3">
    <source>
        <dbReference type="ARBA" id="ARBA00023125"/>
    </source>
</evidence>
<evidence type="ECO:0000313" key="7">
    <source>
        <dbReference type="EMBL" id="KIW42864.1"/>
    </source>
</evidence>
<gene>
    <name evidence="7" type="ORF">PV06_06372</name>
</gene>
<dbReference type="PROSITE" id="PS50048">
    <property type="entry name" value="ZN2_CY6_FUNGAL_2"/>
    <property type="match status" value="1"/>
</dbReference>
<name>A0A0D2E4Y6_9EURO</name>
<dbReference type="OrthoDB" id="4158070at2759"/>
<dbReference type="VEuPathDB" id="FungiDB:PV06_06372"/>
<keyword evidence="4" id="KW-0804">Transcription</keyword>
<dbReference type="GO" id="GO:0045944">
    <property type="term" value="P:positive regulation of transcription by RNA polymerase II"/>
    <property type="evidence" value="ECO:0007669"/>
    <property type="project" value="TreeGrafter"/>
</dbReference>
<dbReference type="Proteomes" id="UP000053342">
    <property type="component" value="Unassembled WGS sequence"/>
</dbReference>
<dbReference type="Gene3D" id="4.10.240.10">
    <property type="entry name" value="Zn(2)-C6 fungal-type DNA-binding domain"/>
    <property type="match status" value="1"/>
</dbReference>
<dbReference type="InterPro" id="IPR021858">
    <property type="entry name" value="Fun_TF"/>
</dbReference>
<dbReference type="PROSITE" id="PS00463">
    <property type="entry name" value="ZN2_CY6_FUNGAL_1"/>
    <property type="match status" value="1"/>
</dbReference>
<dbReference type="InterPro" id="IPR036864">
    <property type="entry name" value="Zn2-C6_fun-type_DNA-bd_sf"/>
</dbReference>
<keyword evidence="8" id="KW-1185">Reference proteome</keyword>
<dbReference type="PANTHER" id="PTHR37534:SF49">
    <property type="entry name" value="LYSINE BIOSYNTHESIS REGULATORY PROTEIN LYS14"/>
    <property type="match status" value="1"/>
</dbReference>
<keyword evidence="3" id="KW-0238">DNA-binding</keyword>
<evidence type="ECO:0000256" key="4">
    <source>
        <dbReference type="ARBA" id="ARBA00023163"/>
    </source>
</evidence>
<dbReference type="InterPro" id="IPR001138">
    <property type="entry name" value="Zn2Cys6_DnaBD"/>
</dbReference>
<evidence type="ECO:0000313" key="8">
    <source>
        <dbReference type="Proteomes" id="UP000053342"/>
    </source>
</evidence>
<protein>
    <recommendedName>
        <fullName evidence="6">Zn(2)-C6 fungal-type domain-containing protein</fullName>
    </recommendedName>
</protein>
<dbReference type="GO" id="GO:0005634">
    <property type="term" value="C:nucleus"/>
    <property type="evidence" value="ECO:0007669"/>
    <property type="project" value="UniProtKB-SubCell"/>
</dbReference>
<feature type="domain" description="Zn(2)-C6 fungal-type" evidence="6">
    <location>
        <begin position="12"/>
        <end position="42"/>
    </location>
</feature>
<dbReference type="RefSeq" id="XP_016263080.1">
    <property type="nucleotide sequence ID" value="XM_016407476.1"/>
</dbReference>
<dbReference type="GeneID" id="27358446"/>
<dbReference type="SUPFAM" id="SSF57701">
    <property type="entry name" value="Zn2/Cys6 DNA-binding domain"/>
    <property type="match status" value="1"/>
</dbReference>
<dbReference type="EMBL" id="KN847336">
    <property type="protein sequence ID" value="KIW42864.1"/>
    <property type="molecule type" value="Genomic_DNA"/>
</dbReference>
<evidence type="ECO:0000256" key="2">
    <source>
        <dbReference type="ARBA" id="ARBA00023015"/>
    </source>
</evidence>
<dbReference type="STRING" id="215243.A0A0D2E4Y6"/>
<evidence type="ECO:0000256" key="1">
    <source>
        <dbReference type="ARBA" id="ARBA00004123"/>
    </source>
</evidence>
<evidence type="ECO:0000256" key="5">
    <source>
        <dbReference type="ARBA" id="ARBA00023242"/>
    </source>
</evidence>
<accession>A0A0D2E4Y6</accession>
<evidence type="ECO:0000259" key="6">
    <source>
        <dbReference type="PROSITE" id="PS50048"/>
    </source>
</evidence>
<proteinExistence type="predicted"/>
<dbReference type="CDD" id="cd00067">
    <property type="entry name" value="GAL4"/>
    <property type="match status" value="1"/>
</dbReference>
<dbReference type="Pfam" id="PF11951">
    <property type="entry name" value="Fungal_trans_2"/>
    <property type="match status" value="1"/>
</dbReference>
<dbReference type="PANTHER" id="PTHR37534">
    <property type="entry name" value="TRANSCRIPTIONAL ACTIVATOR PROTEIN UGA3"/>
    <property type="match status" value="1"/>
</dbReference>
<dbReference type="GO" id="GO:0000976">
    <property type="term" value="F:transcription cis-regulatory region binding"/>
    <property type="evidence" value="ECO:0007669"/>
    <property type="project" value="TreeGrafter"/>
</dbReference>
<sequence>MSVSKITRSRRGCLACRSRRIKCNEAQPACQRCQKLNITCHYGGLQLTWQDDSEARGVSHGRQGIWRKHGKELPEVAEEFSVPFSEEYRSPNWESLYFLNTTFQDMALYYGVDSNAQADDDDAAENGSVSAAELDTRGSVEQRRPVAERQVHNSMNMLRHSLSTFPVQNRPDDSVLLSYYDMVICASRTLLDDEQHNPYRHVLLPMAFNSPGLFHATLAISAYTLHLREPKFAVIALEHRQQALQALIQLINQEESDSRTMDEILGLILMLCWYDISDRCRSSWVKHLVGFHGLLLRRRENTNMQTSLLSQRLQKFAHQYFIFHLVLAKATFHDPNTEFGNILISDFLFSTTNITSTSNSILPTSLEEILPLPIAEPHVMSSQPRLDDIDLYMGFSNSLLLLIDEITSLTKAGCSDNSTQHNLDLLTRAHRIKASIENLKERDSEIGNSCGLIDEGSIIIAIAEVYRLGALLFLHEVLSNPDLAFPYHKRVFTPDERDVYMSGILDIVSSNVSTICAVATMPLWPLFLAGCCATKESDRVKVLQIFEHTEMQCRFGNVIPARMTLKALWRQQDLKSDEPIQPMKQKRASTAKFRHEGSYVSYEWERILDQLGGWKISLT</sequence>
<organism evidence="7 8">
    <name type="scientific">Exophiala oligosperma</name>
    <dbReference type="NCBI Taxonomy" id="215243"/>
    <lineage>
        <taxon>Eukaryota</taxon>
        <taxon>Fungi</taxon>
        <taxon>Dikarya</taxon>
        <taxon>Ascomycota</taxon>
        <taxon>Pezizomycotina</taxon>
        <taxon>Eurotiomycetes</taxon>
        <taxon>Chaetothyriomycetidae</taxon>
        <taxon>Chaetothyriales</taxon>
        <taxon>Herpotrichiellaceae</taxon>
        <taxon>Exophiala</taxon>
    </lineage>
</organism>
<keyword evidence="5" id="KW-0539">Nucleus</keyword>
<dbReference type="AlphaFoldDB" id="A0A0D2E4Y6"/>
<reference evidence="7 8" key="1">
    <citation type="submission" date="2015-01" db="EMBL/GenBank/DDBJ databases">
        <title>The Genome Sequence of Exophiala oligosperma CBS72588.</title>
        <authorList>
            <consortium name="The Broad Institute Genomics Platform"/>
            <person name="Cuomo C."/>
            <person name="de Hoog S."/>
            <person name="Gorbushina A."/>
            <person name="Stielow B."/>
            <person name="Teixiera M."/>
            <person name="Abouelleil A."/>
            <person name="Chapman S.B."/>
            <person name="Priest M."/>
            <person name="Young S.K."/>
            <person name="Wortman J."/>
            <person name="Nusbaum C."/>
            <person name="Birren B."/>
        </authorList>
    </citation>
    <scope>NUCLEOTIDE SEQUENCE [LARGE SCALE GENOMIC DNA]</scope>
    <source>
        <strain evidence="7 8">CBS 72588</strain>
    </source>
</reference>
<dbReference type="GO" id="GO:0008270">
    <property type="term" value="F:zinc ion binding"/>
    <property type="evidence" value="ECO:0007669"/>
    <property type="project" value="InterPro"/>
</dbReference>
<dbReference type="Pfam" id="PF00172">
    <property type="entry name" value="Zn_clus"/>
    <property type="match status" value="1"/>
</dbReference>
<dbReference type="HOGENOM" id="CLU_015493_3_1_1"/>
<dbReference type="SMART" id="SM00066">
    <property type="entry name" value="GAL4"/>
    <property type="match status" value="1"/>
</dbReference>
<dbReference type="GO" id="GO:0000981">
    <property type="term" value="F:DNA-binding transcription factor activity, RNA polymerase II-specific"/>
    <property type="evidence" value="ECO:0007669"/>
    <property type="project" value="InterPro"/>
</dbReference>
<keyword evidence="2" id="KW-0805">Transcription regulation</keyword>
<comment type="subcellular location">
    <subcellularLocation>
        <location evidence="1">Nucleus</location>
    </subcellularLocation>
</comment>